<comment type="caution">
    <text evidence="5">The sequence shown here is derived from an EMBL/GenBank/DDBJ whole genome shotgun (WGS) entry which is preliminary data.</text>
</comment>
<evidence type="ECO:0000256" key="1">
    <source>
        <dbReference type="ARBA" id="ARBA00022729"/>
    </source>
</evidence>
<accession>A0A0G0Q177</accession>
<keyword evidence="1 3" id="KW-0732">Signal</keyword>
<dbReference type="InterPro" id="IPR043993">
    <property type="entry name" value="T4SS_pilin"/>
</dbReference>
<dbReference type="Pfam" id="PF18895">
    <property type="entry name" value="T4SS_pilin"/>
    <property type="match status" value="1"/>
</dbReference>
<dbReference type="InterPro" id="IPR014755">
    <property type="entry name" value="Cu-Rt/internalin_Ig-like"/>
</dbReference>
<reference evidence="5 6" key="1">
    <citation type="journal article" date="2015" name="Nature">
        <title>rRNA introns, odd ribosomes, and small enigmatic genomes across a large radiation of phyla.</title>
        <authorList>
            <person name="Brown C.T."/>
            <person name="Hug L.A."/>
            <person name="Thomas B.C."/>
            <person name="Sharon I."/>
            <person name="Castelle C.J."/>
            <person name="Singh A."/>
            <person name="Wilkins M.J."/>
            <person name="Williams K.H."/>
            <person name="Banfield J.F."/>
        </authorList>
    </citation>
    <scope>NUCLEOTIDE SEQUENCE [LARGE SCALE GENOMIC DNA]</scope>
</reference>
<keyword evidence="2" id="KW-0472">Membrane</keyword>
<dbReference type="EMBL" id="LBXO01000074">
    <property type="protein sequence ID" value="KKR31086.1"/>
    <property type="molecule type" value="Genomic_DNA"/>
</dbReference>
<sequence length="583" mass="62190">MYKTNRFKLKIVAFIIVVASAIFLLSNFALAQSAAVDPFGGKKTEIENNIGLSAEDPRIIVARVINVAFGFLGIIAVGLTIYAGWLWMSSEGNPEKIDEAKKILKNAIIGLLIILSSWAIATFIFNKLMGGPSGPGGGGGPDGSGGYGIAALGNGIIQSHYPARDAIEIPRNTKIVVTFREAITPASIINANGKITDNIVIYPTVAGVARKETDVIANVSADHKTFVFKPVKYLGSPSEKIWYSVALKPGITREDNGKSAFGSFAGEIAYTWNFEVSTFLDLTPPNVESIIPMASSIQPRNVVIQINFSEAVDPTSASGEASTTDNLIVSTGGAKIIGNFYITNQYKTVEFLTDDACGTNSCGNTIYCLPALKVINTFIRAASTTPLFPYNGVVDMADNSFDGNKNGVAQGPGSATGLPPYNVNQPDPATQGDDYTWTFNTSDKILISPPTISQIKPDYNTQGVALNDIPEASFDRALMNSSLAQGDTGSVQLFTKSNDPNFNYWLSNINSVSLDGTSSTTVRLMHDVFKENDSYAPNFKSEIKDIYQNCYKPCGGLSCAVNPGNPSCCQGVATPAESCTLPN</sequence>
<feature type="signal peptide" evidence="3">
    <location>
        <begin position="1"/>
        <end position="31"/>
    </location>
</feature>
<dbReference type="Proteomes" id="UP000034137">
    <property type="component" value="Unassembled WGS sequence"/>
</dbReference>
<dbReference type="AlphaFoldDB" id="A0A0G0Q177"/>
<dbReference type="Pfam" id="PF13205">
    <property type="entry name" value="Big_5"/>
    <property type="match status" value="1"/>
</dbReference>
<feature type="transmembrane region" description="Helical" evidence="2">
    <location>
        <begin position="64"/>
        <end position="87"/>
    </location>
</feature>
<evidence type="ECO:0000313" key="5">
    <source>
        <dbReference type="EMBL" id="KKR31086.1"/>
    </source>
</evidence>
<gene>
    <name evidence="5" type="ORF">UT64_C0074G0001</name>
</gene>
<dbReference type="Gene3D" id="2.60.40.1220">
    <property type="match status" value="1"/>
</dbReference>
<protein>
    <recommendedName>
        <fullName evidence="4">SbsA Ig-like domain-containing protein</fullName>
    </recommendedName>
</protein>
<evidence type="ECO:0000259" key="4">
    <source>
        <dbReference type="Pfam" id="PF13205"/>
    </source>
</evidence>
<evidence type="ECO:0000313" key="6">
    <source>
        <dbReference type="Proteomes" id="UP000034137"/>
    </source>
</evidence>
<proteinExistence type="predicted"/>
<dbReference type="InterPro" id="IPR032812">
    <property type="entry name" value="SbsA_Ig"/>
</dbReference>
<keyword evidence="2" id="KW-1133">Transmembrane helix</keyword>
<evidence type="ECO:0000256" key="2">
    <source>
        <dbReference type="SAM" id="Phobius"/>
    </source>
</evidence>
<evidence type="ECO:0000256" key="3">
    <source>
        <dbReference type="SAM" id="SignalP"/>
    </source>
</evidence>
<name>A0A0G0Q177_9BACT</name>
<feature type="domain" description="SbsA Ig-like" evidence="4">
    <location>
        <begin position="157"/>
        <end position="255"/>
    </location>
</feature>
<feature type="transmembrane region" description="Helical" evidence="2">
    <location>
        <begin position="107"/>
        <end position="125"/>
    </location>
</feature>
<keyword evidence="2" id="KW-0812">Transmembrane</keyword>
<organism evidence="5 6">
    <name type="scientific">Candidatus Falkowbacteria bacterium GW2011_GWF2_39_8</name>
    <dbReference type="NCBI Taxonomy" id="1618642"/>
    <lineage>
        <taxon>Bacteria</taxon>
        <taxon>Candidatus Falkowiibacteriota</taxon>
    </lineage>
</organism>
<feature type="chain" id="PRO_5002534039" description="SbsA Ig-like domain-containing protein" evidence="3">
    <location>
        <begin position="32"/>
        <end position="583"/>
    </location>
</feature>